<dbReference type="InterPro" id="IPR051093">
    <property type="entry name" value="Neuroligin/BSAL"/>
</dbReference>
<comment type="similarity">
    <text evidence="1 3">Belongs to the type-B carboxylesterase/lipase family.</text>
</comment>
<dbReference type="GO" id="GO:0016787">
    <property type="term" value="F:hydrolase activity"/>
    <property type="evidence" value="ECO:0007669"/>
    <property type="project" value="UniProtKB-KW"/>
</dbReference>
<name>A0AA88YDR3_PINIB</name>
<dbReference type="Gene3D" id="3.40.50.1820">
    <property type="entry name" value="alpha/beta hydrolase"/>
    <property type="match status" value="1"/>
</dbReference>
<dbReference type="Pfam" id="PF00135">
    <property type="entry name" value="COesterase"/>
    <property type="match status" value="1"/>
</dbReference>
<dbReference type="SUPFAM" id="SSF53474">
    <property type="entry name" value="alpha/beta-Hydrolases"/>
    <property type="match status" value="1"/>
</dbReference>
<dbReference type="EC" id="3.1.1.-" evidence="3"/>
<keyword evidence="2 3" id="KW-0378">Hydrolase</keyword>
<dbReference type="AlphaFoldDB" id="A0AA88YDR3"/>
<dbReference type="PANTHER" id="PTHR43903">
    <property type="entry name" value="NEUROLIGIN"/>
    <property type="match status" value="1"/>
</dbReference>
<feature type="signal peptide" evidence="3">
    <location>
        <begin position="1"/>
        <end position="26"/>
    </location>
</feature>
<protein>
    <recommendedName>
        <fullName evidence="3">Carboxylic ester hydrolase</fullName>
        <ecNumber evidence="3">3.1.1.-</ecNumber>
    </recommendedName>
</protein>
<keyword evidence="3" id="KW-0732">Signal</keyword>
<dbReference type="EMBL" id="VSWD01000005">
    <property type="protein sequence ID" value="KAK3103249.1"/>
    <property type="molecule type" value="Genomic_DNA"/>
</dbReference>
<dbReference type="Proteomes" id="UP001186944">
    <property type="component" value="Unassembled WGS sequence"/>
</dbReference>
<organism evidence="5 6">
    <name type="scientific">Pinctada imbricata</name>
    <name type="common">Atlantic pearl-oyster</name>
    <name type="synonym">Pinctada martensii</name>
    <dbReference type="NCBI Taxonomy" id="66713"/>
    <lineage>
        <taxon>Eukaryota</taxon>
        <taxon>Metazoa</taxon>
        <taxon>Spiralia</taxon>
        <taxon>Lophotrochozoa</taxon>
        <taxon>Mollusca</taxon>
        <taxon>Bivalvia</taxon>
        <taxon>Autobranchia</taxon>
        <taxon>Pteriomorphia</taxon>
        <taxon>Pterioida</taxon>
        <taxon>Pterioidea</taxon>
        <taxon>Pteriidae</taxon>
        <taxon>Pinctada</taxon>
    </lineage>
</organism>
<feature type="chain" id="PRO_5041515626" description="Carboxylic ester hydrolase" evidence="3">
    <location>
        <begin position="27"/>
        <end position="588"/>
    </location>
</feature>
<gene>
    <name evidence="5" type="ORF">FSP39_017824</name>
</gene>
<evidence type="ECO:0000256" key="3">
    <source>
        <dbReference type="RuleBase" id="RU361235"/>
    </source>
</evidence>
<evidence type="ECO:0000313" key="5">
    <source>
        <dbReference type="EMBL" id="KAK3103249.1"/>
    </source>
</evidence>
<proteinExistence type="inferred from homology"/>
<keyword evidence="6" id="KW-1185">Reference proteome</keyword>
<dbReference type="InterPro" id="IPR002018">
    <property type="entry name" value="CarbesteraseB"/>
</dbReference>
<evidence type="ECO:0000256" key="2">
    <source>
        <dbReference type="ARBA" id="ARBA00022801"/>
    </source>
</evidence>
<reference evidence="5" key="1">
    <citation type="submission" date="2019-08" db="EMBL/GenBank/DDBJ databases">
        <title>The improved chromosome-level genome for the pearl oyster Pinctada fucata martensii using PacBio sequencing and Hi-C.</title>
        <authorList>
            <person name="Zheng Z."/>
        </authorList>
    </citation>
    <scope>NUCLEOTIDE SEQUENCE</scope>
    <source>
        <strain evidence="5">ZZ-2019</strain>
        <tissue evidence="5">Adductor muscle</tissue>
    </source>
</reference>
<feature type="domain" description="Carboxylesterase type B" evidence="4">
    <location>
        <begin position="30"/>
        <end position="552"/>
    </location>
</feature>
<dbReference type="InterPro" id="IPR029058">
    <property type="entry name" value="AB_hydrolase_fold"/>
</dbReference>
<dbReference type="InterPro" id="IPR019826">
    <property type="entry name" value="Carboxylesterase_B_AS"/>
</dbReference>
<dbReference type="PROSITE" id="PS00122">
    <property type="entry name" value="CARBOXYLESTERASE_B_1"/>
    <property type="match status" value="1"/>
</dbReference>
<evidence type="ECO:0000256" key="1">
    <source>
        <dbReference type="ARBA" id="ARBA00005964"/>
    </source>
</evidence>
<evidence type="ECO:0000259" key="4">
    <source>
        <dbReference type="Pfam" id="PF00135"/>
    </source>
</evidence>
<comment type="caution">
    <text evidence="5">The sequence shown here is derived from an EMBL/GenBank/DDBJ whole genome shotgun (WGS) entry which is preliminary data.</text>
</comment>
<evidence type="ECO:0000313" key="6">
    <source>
        <dbReference type="Proteomes" id="UP001186944"/>
    </source>
</evidence>
<sequence length="588" mass="66138">MASMDKILPFKFRTFFVLILPFYVESEEVEIITSFGQMKGIITHNSDDQLIYQFKKIPYALPPVGNLRFQRPVTHGRLQGEYDATEFGPSCMQTIPNARKKYLQNSNVSEDCLHLNIYIPNNVGPNLKAVMVWIHGGAYIHGQGSRYDGSRLATIGNVVVVTVNYRLGLFGFLSTDDTFFPGNYGLWDQLEALKWIKEHIRSFGGDPDKITLFGESAGGYSVGLLSILPRSKGLFQRVICESGVALSLRAVTHQMKNKSLSALQDIGCLNESIALVTPDIVRCLQNDISSELLLNISNLIDDEKSTFDFYITYGPVVDGDLIPTDPRLLLKNTSSPSYQLLTSLDIMLGYNNVDGGFMLGSLTSLQKSFHYNISVGASKEVLCQGILPVVAKQYFSSNEKFTDIICGAYTDTESPEAQATSIIHFYGDLFFGLATKGILDLHSLTFKNTYQYLFSIQPSYRSYPRTPWFRGANHGDDVAFVFGVDTYATRNTTQGERDLSKQMMRYWTNFAKTGNPNGDGQSNDSIWPSYKDNRGYIDLNVSITSHHDLYNDRLIVWEKVVPAIGEKQSYKSDWIRNLSRFCRNILMC</sequence>
<accession>A0AA88YDR3</accession>